<dbReference type="GO" id="GO:0004040">
    <property type="term" value="F:amidase activity"/>
    <property type="evidence" value="ECO:0007669"/>
    <property type="project" value="InterPro"/>
</dbReference>
<keyword evidence="3" id="KW-1185">Reference proteome</keyword>
<evidence type="ECO:0000313" key="2">
    <source>
        <dbReference type="EMBL" id="VDC19099.1"/>
    </source>
</evidence>
<dbReference type="OrthoDB" id="9816557at2"/>
<dbReference type="RefSeq" id="WP_124068672.1">
    <property type="nucleotide sequence ID" value="NZ_CBCRXF010000003.1"/>
</dbReference>
<evidence type="ECO:0000259" key="1">
    <source>
        <dbReference type="PROSITE" id="PS51272"/>
    </source>
</evidence>
<accession>A0A3P5WEZ3</accession>
<dbReference type="AlphaFoldDB" id="A0A3P5WEZ3"/>
<gene>
    <name evidence="2" type="primary">lytB_1</name>
    <name evidence="2" type="ORF">FILTAD_00218</name>
</gene>
<dbReference type="GO" id="GO:0033925">
    <property type="term" value="F:mannosyl-glycoprotein endo-beta-N-acetylglucosaminidase activity"/>
    <property type="evidence" value="ECO:0007669"/>
    <property type="project" value="UniProtKB-EC"/>
</dbReference>
<proteinExistence type="predicted"/>
<dbReference type="InterPro" id="IPR002901">
    <property type="entry name" value="MGlyc_endo_b_GlcNAc-like_dom"/>
</dbReference>
<feature type="domain" description="SLH" evidence="1">
    <location>
        <begin position="20"/>
        <end position="76"/>
    </location>
</feature>
<keyword evidence="2" id="KW-0378">Hydrolase</keyword>
<dbReference type="EC" id="3.2.1.96" evidence="2"/>
<dbReference type="InterPro" id="IPR001119">
    <property type="entry name" value="SLH_dom"/>
</dbReference>
<evidence type="ECO:0000313" key="3">
    <source>
        <dbReference type="Proteomes" id="UP000270468"/>
    </source>
</evidence>
<organism evidence="2 3">
    <name type="scientific">Filibacter tadaridae</name>
    <dbReference type="NCBI Taxonomy" id="2483811"/>
    <lineage>
        <taxon>Bacteria</taxon>
        <taxon>Bacillati</taxon>
        <taxon>Bacillota</taxon>
        <taxon>Bacilli</taxon>
        <taxon>Bacillales</taxon>
        <taxon>Caryophanaceae</taxon>
        <taxon>Filibacter</taxon>
    </lineage>
</organism>
<dbReference type="Pfam" id="PF00395">
    <property type="entry name" value="SLH"/>
    <property type="match status" value="2"/>
</dbReference>
<dbReference type="Proteomes" id="UP000270468">
    <property type="component" value="Unassembled WGS sequence"/>
</dbReference>
<dbReference type="EMBL" id="UXAV01000015">
    <property type="protein sequence ID" value="VDC19099.1"/>
    <property type="molecule type" value="Genomic_DNA"/>
</dbReference>
<keyword evidence="2" id="KW-0326">Glycosidase</keyword>
<dbReference type="Gene3D" id="1.10.530.10">
    <property type="match status" value="1"/>
</dbReference>
<dbReference type="PROSITE" id="PS51272">
    <property type="entry name" value="SLH"/>
    <property type="match status" value="2"/>
</dbReference>
<reference evidence="2 3" key="1">
    <citation type="submission" date="2018-11" db="EMBL/GenBank/DDBJ databases">
        <authorList>
            <person name="Criscuolo A."/>
        </authorList>
    </citation>
    <scope>NUCLEOTIDE SEQUENCE [LARGE SCALE GENOMIC DNA]</scope>
    <source>
        <strain evidence="2">ATB-66</strain>
    </source>
</reference>
<dbReference type="Pfam" id="PF01832">
    <property type="entry name" value="Glucosaminidase"/>
    <property type="match status" value="1"/>
</dbReference>
<name>A0A3P5WEZ3_9BACL</name>
<protein>
    <submittedName>
        <fullName evidence="2">Endo-beta-N-acetylglucosaminidase</fullName>
        <ecNumber evidence="2">3.2.1.96</ecNumber>
    </submittedName>
</protein>
<sequence>MKRKLVAILTVILLTLPIVPMLTNADELTGLTLEKEMRAMIERGIIQGYGENDIRPKGEVTREQFAAFLARTLKLPLTESSFTDVNPSTELASSIGAIQVTGVMQGTTDNRFMPTKNITREEMALTMDRVIKYKKITVNQKEITFEDDGKFTLGGGLEAAKRLASIQVMSGGSSELGPDTFIFKPKAISTRDQVAAVLKRFIDFVEEYKGEVPDEEEKPTTPPVTDPNKFQLAIIENNSLVVQEKNYNTYTDAVQAFNASSTAQGIYQGKELLRVKSGMAFAQGPVGNNTIIYSSPSFGNQLTYLEAGREMRILEHAEKYIKVQVADTVGYVKQSQIDFVPTAISDNRDYYSVDTNQALLHNTYNYLSKSYGTYSIGPAPSFMKRGVRYYAADGVHFLDGAGKAVGTHHPYFQFQSIRTTTHYTAEQLDAYILTKLVEKESEKGIYKNASTKSKLIGLGTYMKQMETENHVNALFILSTAIHESNYGMSSKAQGINNLFGIGVFDSTPGGGKQYAKPENSVLAFVTQYANKNYGPPAGAYARGAVPGNKTAGFNVHYASDPTWGAKIAGHMWRIDQAMGSHDINTYRLAMTNQSGQLNVRTEPAVRPDTLLFTYKPRDLGRSGETGYPVAIIEQKVGSDGYNWYKVLSDDIKKDNTGKYIEFGWIRGDLVEDIN</sequence>
<feature type="domain" description="SLH" evidence="1">
    <location>
        <begin position="78"/>
        <end position="141"/>
    </location>
</feature>